<dbReference type="PRINTS" id="PR00087">
    <property type="entry name" value="LIPOXYGENASE"/>
</dbReference>
<feature type="region of interest" description="Disordered" evidence="12">
    <location>
        <begin position="293"/>
        <end position="316"/>
    </location>
</feature>
<keyword evidence="7" id="KW-0560">Oxidoreductase</keyword>
<evidence type="ECO:0000259" key="14">
    <source>
        <dbReference type="PROSITE" id="PS51393"/>
    </source>
</evidence>
<evidence type="ECO:0000256" key="9">
    <source>
        <dbReference type="ARBA" id="ARBA00023160"/>
    </source>
</evidence>
<feature type="domain" description="PLAT" evidence="13">
    <location>
        <begin position="104"/>
        <end position="226"/>
    </location>
</feature>
<accession>A0A7N0VG94</accession>
<dbReference type="FunFam" id="3.10.450.60:FF:000005">
    <property type="entry name" value="Lipoxygenase"/>
    <property type="match status" value="1"/>
</dbReference>
<dbReference type="OMA" id="MEMPEHV"/>
<feature type="compositionally biased region" description="Basic residues" evidence="12">
    <location>
        <begin position="295"/>
        <end position="304"/>
    </location>
</feature>
<dbReference type="Pfam" id="PF01477">
    <property type="entry name" value="PLAT"/>
    <property type="match status" value="1"/>
</dbReference>
<keyword evidence="5" id="KW-0276">Fatty acid metabolism</keyword>
<keyword evidence="4 11" id="KW-0925">Oxylipin biosynthesis</keyword>
<dbReference type="GO" id="GO:0016165">
    <property type="term" value="F:linoleate 13S-lipoxygenase activity"/>
    <property type="evidence" value="ECO:0007669"/>
    <property type="project" value="UniProtKB-ARBA"/>
</dbReference>
<dbReference type="InterPro" id="IPR027433">
    <property type="entry name" value="Lipoxygenase_dom_3"/>
</dbReference>
<keyword evidence="9 11" id="KW-0275">Fatty acid biosynthesis</keyword>
<dbReference type="EnsemblPlants" id="Kaladp0747s0009.1.v1.1">
    <property type="protein sequence ID" value="Kaladp0747s0009.1.v1.1"/>
    <property type="gene ID" value="Kaladp0747s0009.v1.1"/>
</dbReference>
<dbReference type="Pfam" id="PF00305">
    <property type="entry name" value="Lipoxygenase"/>
    <property type="match status" value="1"/>
</dbReference>
<feature type="compositionally biased region" description="Basic and acidic residues" evidence="12">
    <location>
        <begin position="305"/>
        <end position="316"/>
    </location>
</feature>
<dbReference type="GO" id="GO:0034440">
    <property type="term" value="P:lipid oxidation"/>
    <property type="evidence" value="ECO:0007669"/>
    <property type="project" value="InterPro"/>
</dbReference>
<dbReference type="PROSITE" id="PS50095">
    <property type="entry name" value="PLAT"/>
    <property type="match status" value="1"/>
</dbReference>
<dbReference type="EC" id="1.13.11.-" evidence="11"/>
<dbReference type="SUPFAM" id="SSF49723">
    <property type="entry name" value="Lipase/lipooxygenase domain (PLAT/LH2 domain)"/>
    <property type="match status" value="1"/>
</dbReference>
<evidence type="ECO:0000256" key="4">
    <source>
        <dbReference type="ARBA" id="ARBA00022767"/>
    </source>
</evidence>
<evidence type="ECO:0000256" key="8">
    <source>
        <dbReference type="ARBA" id="ARBA00023098"/>
    </source>
</evidence>
<dbReference type="Proteomes" id="UP000594263">
    <property type="component" value="Unplaced"/>
</dbReference>
<evidence type="ECO:0000256" key="7">
    <source>
        <dbReference type="ARBA" id="ARBA00023002"/>
    </source>
</evidence>
<dbReference type="InterPro" id="IPR013819">
    <property type="entry name" value="LipOase_C"/>
</dbReference>
<organism evidence="15 16">
    <name type="scientific">Kalanchoe fedtschenkoi</name>
    <name type="common">Lavender scallops</name>
    <name type="synonym">South American air plant</name>
    <dbReference type="NCBI Taxonomy" id="63787"/>
    <lineage>
        <taxon>Eukaryota</taxon>
        <taxon>Viridiplantae</taxon>
        <taxon>Streptophyta</taxon>
        <taxon>Embryophyta</taxon>
        <taxon>Tracheophyta</taxon>
        <taxon>Spermatophyta</taxon>
        <taxon>Magnoliopsida</taxon>
        <taxon>eudicotyledons</taxon>
        <taxon>Gunneridae</taxon>
        <taxon>Pentapetalae</taxon>
        <taxon>Saxifragales</taxon>
        <taxon>Crassulaceae</taxon>
        <taxon>Kalanchoe</taxon>
    </lineage>
</organism>
<dbReference type="InterPro" id="IPR001024">
    <property type="entry name" value="PLAT/LH2_dom"/>
</dbReference>
<dbReference type="PROSITE" id="PS51393">
    <property type="entry name" value="LIPOXYGENASE_3"/>
    <property type="match status" value="1"/>
</dbReference>
<evidence type="ECO:0000256" key="11">
    <source>
        <dbReference type="RuleBase" id="RU003975"/>
    </source>
</evidence>
<dbReference type="PANTHER" id="PTHR11771">
    <property type="entry name" value="LIPOXYGENASE"/>
    <property type="match status" value="1"/>
</dbReference>
<dbReference type="Gene3D" id="4.10.375.10">
    <property type="entry name" value="Lipoxygenase-1, Domain 2"/>
    <property type="match status" value="1"/>
</dbReference>
<evidence type="ECO:0000313" key="15">
    <source>
        <dbReference type="EnsemblPlants" id="Kaladp0747s0009.1.v1.1"/>
    </source>
</evidence>
<evidence type="ECO:0000313" key="16">
    <source>
        <dbReference type="Proteomes" id="UP000594263"/>
    </source>
</evidence>
<dbReference type="GO" id="GO:0031408">
    <property type="term" value="P:oxylipin biosynthetic process"/>
    <property type="evidence" value="ECO:0007669"/>
    <property type="project" value="UniProtKB-UniRule"/>
</dbReference>
<evidence type="ECO:0000256" key="1">
    <source>
        <dbReference type="ARBA" id="ARBA00009419"/>
    </source>
</evidence>
<dbReference type="UniPathway" id="UPA00382"/>
<evidence type="ECO:0000256" key="2">
    <source>
        <dbReference type="ARBA" id="ARBA00022516"/>
    </source>
</evidence>
<name>A0A7N0VG94_KALFE</name>
<dbReference type="InterPro" id="IPR036392">
    <property type="entry name" value="PLAT/LH2_dom_sf"/>
</dbReference>
<comment type="caution">
    <text evidence="10">Lacks conserved residue(s) required for the propagation of feature annotation.</text>
</comment>
<keyword evidence="2 11" id="KW-0444">Lipid biosynthesis</keyword>
<dbReference type="AlphaFoldDB" id="A0A7N0VG94"/>
<keyword evidence="8" id="KW-0443">Lipid metabolism</keyword>
<feature type="domain" description="Lipoxygenase" evidence="14">
    <location>
        <begin position="229"/>
        <end position="893"/>
    </location>
</feature>
<proteinExistence type="inferred from homology"/>
<dbReference type="Gramene" id="Kaladp0747s0009.1.v1.1">
    <property type="protein sequence ID" value="Kaladp0747s0009.1.v1.1"/>
    <property type="gene ID" value="Kaladp0747s0009.v1.1"/>
</dbReference>
<dbReference type="Gene3D" id="4.10.372.10">
    <property type="entry name" value="Lipoxygenase-1, Domain 3"/>
    <property type="match status" value="1"/>
</dbReference>
<comment type="function">
    <text evidence="11">Plant lipoxygenase may be involved in a number of diverse aspects of plant physiology including growth and development, pest resistance, and senescence or responses to wounding.</text>
</comment>
<evidence type="ECO:0000259" key="13">
    <source>
        <dbReference type="PROSITE" id="PS50095"/>
    </source>
</evidence>
<dbReference type="Gene3D" id="3.10.450.60">
    <property type="match status" value="1"/>
</dbReference>
<dbReference type="PROSITE" id="PS00081">
    <property type="entry name" value="LIPOXYGENASE_2"/>
    <property type="match status" value="1"/>
</dbReference>
<sequence length="893" mass="101302">MLESGVVHAWQPTLALLRSVAPSSSSSLIDVAAPPLHILQSSLPTSVNKFRKLRMRKRSSGAGGCMMMVKATSVASSERSAGGRTGEMRKVKAVVTVVPTATKIFQDIVSSVKDDIADLLGKSLLLELLSSEVDSESGLEKPKIGAYAHRTQKNADNHVIYEAEFLVPEDFGTVGAILVENEHHKEMFLKDIQVIGLDDGAPTFHSPCGSWVHSKFDNPIKRIFFNNKSYLPCETPEGLKEYREKELALMRGFGIKVREAHDRIYDYDVYNDLGDPDSDPDLLRPVLGGKEHPYPRRCRTGRPRCKTDPMSETRSSDVYVPKDESFSDSNLPFPFFTAIDKMYNEGINIPELPQKSVLDLFPRLMKAVTDLNSSVIRFETPAVFEKDKFSWFRDDEFARQLLAGINPHAIKRVTEWPLKSNLDPEIYGSAESSITTELVEKEIKGLMTVEEAMEQKRLYVLDYHDIFIPYVSKVRELENTTLYGSRTLFQLTQDNILKVVAIELTRPKSDTQPQWRQVFTPGWDATSSWLWRMAKAHVLAQDSGYHQLVSHCSKCAYIIDMVGCLLTYRLRTHCCTEPYIIATNRQLSAMHPIYRLIDPHFRYTMEINALAREALINAGGIIESCFSPGKYSIELSSAAYDLQWQFNTEALPEDLISSDFPYANDGLLIWDSIKQWVSDYVNYYYPDPKLVETDEELQAWWTEIRTEGHGDKKDAPWWPVLKTPEDLIQIITTIVWVTSGHHAAVNFGQYDFAGYFPNRPTTARKNIPSEYGYSSQEWKDFVDKPEIALLHTFPSQGQASKVMAVLDVLSTHSPDEEYMGEHMEAAWKDNPEISAAFERFRGRLMEIEKIIDSRNLNPELKNRHGAGVVPYQLLKPFSEPGVTMKGIPYSISI</sequence>
<dbReference type="Gene3D" id="1.20.245.10">
    <property type="entry name" value="Lipoxygenase-1, Domain 5"/>
    <property type="match status" value="1"/>
</dbReference>
<evidence type="ECO:0000256" key="12">
    <source>
        <dbReference type="SAM" id="MobiDB-lite"/>
    </source>
</evidence>
<dbReference type="Gene3D" id="2.60.60.20">
    <property type="entry name" value="PLAT/LH2 domain"/>
    <property type="match status" value="1"/>
</dbReference>
<evidence type="ECO:0000256" key="10">
    <source>
        <dbReference type="PROSITE-ProRule" id="PRU00152"/>
    </source>
</evidence>
<comment type="similarity">
    <text evidence="1 11">Belongs to the lipoxygenase family.</text>
</comment>
<dbReference type="InterPro" id="IPR020834">
    <property type="entry name" value="LipOase_CS"/>
</dbReference>
<dbReference type="GO" id="GO:0006633">
    <property type="term" value="P:fatty acid biosynthetic process"/>
    <property type="evidence" value="ECO:0007669"/>
    <property type="project" value="UniProtKB-KW"/>
</dbReference>
<comment type="pathway">
    <text evidence="11">Lipid metabolism; oxylipin biosynthesis.</text>
</comment>
<dbReference type="InterPro" id="IPR036226">
    <property type="entry name" value="LipOase_C_sf"/>
</dbReference>
<evidence type="ECO:0000256" key="6">
    <source>
        <dbReference type="ARBA" id="ARBA00022964"/>
    </source>
</evidence>
<evidence type="ECO:0000256" key="3">
    <source>
        <dbReference type="ARBA" id="ARBA00022723"/>
    </source>
</evidence>
<dbReference type="GO" id="GO:0046872">
    <property type="term" value="F:metal ion binding"/>
    <property type="evidence" value="ECO:0007669"/>
    <property type="project" value="UniProtKB-UniRule"/>
</dbReference>
<dbReference type="InterPro" id="IPR001246">
    <property type="entry name" value="LipOase_plant"/>
</dbReference>
<keyword evidence="6" id="KW-0223">Dioxygenase</keyword>
<keyword evidence="16" id="KW-1185">Reference proteome</keyword>
<protein>
    <recommendedName>
        <fullName evidence="11">Lipoxygenase</fullName>
        <ecNumber evidence="11">1.13.11.-</ecNumber>
    </recommendedName>
</protein>
<dbReference type="SMART" id="SM00308">
    <property type="entry name" value="LH2"/>
    <property type="match status" value="1"/>
</dbReference>
<keyword evidence="3" id="KW-0479">Metal-binding</keyword>
<reference evidence="15" key="1">
    <citation type="submission" date="2021-01" db="UniProtKB">
        <authorList>
            <consortium name="EnsemblPlants"/>
        </authorList>
    </citation>
    <scope>IDENTIFICATION</scope>
</reference>
<evidence type="ECO:0000256" key="5">
    <source>
        <dbReference type="ARBA" id="ARBA00022832"/>
    </source>
</evidence>
<dbReference type="SUPFAM" id="SSF48484">
    <property type="entry name" value="Lipoxigenase"/>
    <property type="match status" value="1"/>
</dbReference>
<dbReference type="InterPro" id="IPR000907">
    <property type="entry name" value="LipOase"/>
</dbReference>
<dbReference type="PRINTS" id="PR00468">
    <property type="entry name" value="PLTLPOXGNASE"/>
</dbReference>